<sequence length="133" mass="14644">MVLAAASVPASQAQDDEHPFIMPGTPAKTIPAPSPWFTGAQLLQKLERGNAATVEYLKGVFDATESGLWCYTDYKRRPTPKQSPEAMRKEAVEFLRGLPRARLKGRGAALVIEMWQIKWPCPPDGCCPGMRGM</sequence>
<reference evidence="3" key="1">
    <citation type="journal article" date="2019" name="Int. J. Syst. Evol. Microbiol.">
        <title>The Global Catalogue of Microorganisms (GCM) 10K type strain sequencing project: providing services to taxonomists for standard genome sequencing and annotation.</title>
        <authorList>
            <consortium name="The Broad Institute Genomics Platform"/>
            <consortium name="The Broad Institute Genome Sequencing Center for Infectious Disease"/>
            <person name="Wu L."/>
            <person name="Ma J."/>
        </authorList>
    </citation>
    <scope>NUCLEOTIDE SEQUENCE [LARGE SCALE GENOMIC DNA]</scope>
    <source>
        <strain evidence="3">CGMCC 4.5798</strain>
    </source>
</reference>
<protein>
    <submittedName>
        <fullName evidence="2">Rap1a/Tai family immunity protein</fullName>
    </submittedName>
</protein>
<dbReference type="InterPro" id="IPR041238">
    <property type="entry name" value="Rap1a"/>
</dbReference>
<dbReference type="Pfam" id="PF18602">
    <property type="entry name" value="Rap1a"/>
    <property type="match status" value="1"/>
</dbReference>
<dbReference type="Gene3D" id="1.10.890.40">
    <property type="match status" value="1"/>
</dbReference>
<dbReference type="Proteomes" id="UP001596086">
    <property type="component" value="Unassembled WGS sequence"/>
</dbReference>
<name>A0ABW0S7D4_9BURK</name>
<gene>
    <name evidence="2" type="ORF">ACFPO9_25035</name>
</gene>
<evidence type="ECO:0000313" key="3">
    <source>
        <dbReference type="Proteomes" id="UP001596086"/>
    </source>
</evidence>
<proteinExistence type="predicted"/>
<evidence type="ECO:0000259" key="1">
    <source>
        <dbReference type="Pfam" id="PF18602"/>
    </source>
</evidence>
<dbReference type="RefSeq" id="WP_379776447.1">
    <property type="nucleotide sequence ID" value="NZ_JBHSMZ010000024.1"/>
</dbReference>
<dbReference type="EMBL" id="JBHSMZ010000024">
    <property type="protein sequence ID" value="MFC5551797.1"/>
    <property type="molecule type" value="Genomic_DNA"/>
</dbReference>
<feature type="domain" description="Rap1a immunity protein" evidence="1">
    <location>
        <begin position="46"/>
        <end position="121"/>
    </location>
</feature>
<accession>A0ABW0S7D4</accession>
<organism evidence="2 3">
    <name type="scientific">Massilia aerilata</name>
    <dbReference type="NCBI Taxonomy" id="453817"/>
    <lineage>
        <taxon>Bacteria</taxon>
        <taxon>Pseudomonadati</taxon>
        <taxon>Pseudomonadota</taxon>
        <taxon>Betaproteobacteria</taxon>
        <taxon>Burkholderiales</taxon>
        <taxon>Oxalobacteraceae</taxon>
        <taxon>Telluria group</taxon>
        <taxon>Massilia</taxon>
    </lineage>
</organism>
<comment type="caution">
    <text evidence="2">The sequence shown here is derived from an EMBL/GenBank/DDBJ whole genome shotgun (WGS) entry which is preliminary data.</text>
</comment>
<keyword evidence="3" id="KW-1185">Reference proteome</keyword>
<evidence type="ECO:0000313" key="2">
    <source>
        <dbReference type="EMBL" id="MFC5551797.1"/>
    </source>
</evidence>